<gene>
    <name evidence="1" type="ORF">QQ020_32890</name>
</gene>
<organism evidence="1 2">
    <name type="scientific">Agaribacillus aureus</name>
    <dbReference type="NCBI Taxonomy" id="3051825"/>
    <lineage>
        <taxon>Bacteria</taxon>
        <taxon>Pseudomonadati</taxon>
        <taxon>Bacteroidota</taxon>
        <taxon>Cytophagia</taxon>
        <taxon>Cytophagales</taxon>
        <taxon>Splendidivirgaceae</taxon>
        <taxon>Agaribacillus</taxon>
    </lineage>
</organism>
<proteinExistence type="predicted"/>
<keyword evidence="2" id="KW-1185">Reference proteome</keyword>
<accession>A0ABT8LGI7</accession>
<protein>
    <submittedName>
        <fullName evidence="1">Uncharacterized protein</fullName>
    </submittedName>
</protein>
<reference evidence="1" key="1">
    <citation type="submission" date="2023-06" db="EMBL/GenBank/DDBJ databases">
        <title>Genomic of Agaribacillus aureum.</title>
        <authorList>
            <person name="Wang G."/>
        </authorList>
    </citation>
    <scope>NUCLEOTIDE SEQUENCE</scope>
    <source>
        <strain evidence="1">BMA12</strain>
    </source>
</reference>
<dbReference type="Proteomes" id="UP001172083">
    <property type="component" value="Unassembled WGS sequence"/>
</dbReference>
<dbReference type="RefSeq" id="WP_346762252.1">
    <property type="nucleotide sequence ID" value="NZ_JAUJEB010000012.1"/>
</dbReference>
<name>A0ABT8LGI7_9BACT</name>
<evidence type="ECO:0000313" key="2">
    <source>
        <dbReference type="Proteomes" id="UP001172083"/>
    </source>
</evidence>
<evidence type="ECO:0000313" key="1">
    <source>
        <dbReference type="EMBL" id="MDN5216914.1"/>
    </source>
</evidence>
<comment type="caution">
    <text evidence="1">The sequence shown here is derived from an EMBL/GenBank/DDBJ whole genome shotgun (WGS) entry which is preliminary data.</text>
</comment>
<sequence length="294" mass="33981">MLSESDKIRLVKNILTLDKGKYDNVSRAFRNRLKKAIEKKLSADPGKSAKFEYGQQNGLAEELANRLFDFLPEKEKLEKGLADFLAEGQKLNELGAKFIPGQMWIRDNFFVNREGDFKRPVIRPKKQMLQYLCIYLFEKMIPENEICAGPEHYTYIQPDFERKPYVDNLLEGLENNIFMDGLHFVGVLFDDDLKFYKEIIDPAVSSVFQIHNSKNQIDFIRDIVKAEEKPFSNATFVENIKTVSKYVHLENGFVSLRWISNKILIIGGARGSEYSISESRFNTVVSIVKKCLEV</sequence>
<dbReference type="EMBL" id="JAUJEB010000012">
    <property type="protein sequence ID" value="MDN5216914.1"/>
    <property type="molecule type" value="Genomic_DNA"/>
</dbReference>